<feature type="transmembrane region" description="Helical" evidence="9">
    <location>
        <begin position="643"/>
        <end position="663"/>
    </location>
</feature>
<feature type="transmembrane region" description="Helical" evidence="9">
    <location>
        <begin position="126"/>
        <end position="145"/>
    </location>
</feature>
<feature type="transmembrane region" description="Helical" evidence="9">
    <location>
        <begin position="722"/>
        <end position="744"/>
    </location>
</feature>
<evidence type="ECO:0000256" key="9">
    <source>
        <dbReference type="SAM" id="Phobius"/>
    </source>
</evidence>
<sequence length="774" mass="86582">MSFDESTKKDAITEPAPVVEDEKAALDDLDQYYADRKDNLTNIAPYGHAHNPDVADLTAHEVLADGSGGMNIEEDLKIIADMSILEEDDPSMPALTLRALVIGLLLAAFSSSINQLYVFKPISMSIYPAFLVLLAWFFGLTWARFMPQKPNWLNPGPWNVKEHVIATVTATSANASAYATWILSAQQLYYVQQPSVAGGLFLVLATQLVGYGIAGLYRNFLVYPAAMIWPNKLPIVSLLKTSWNESPEQGYKQLRWFFIVFCAVFVYEFIPQYMFPLLGGFSIFCIAKQDSVLFQRLFGGTSVNEGLGLFSFSFDWQYLYNAGALYTPFWAQVNWYVGMGLSMILIPVMYYANVWNAQAYPFLSLSLYTINQTDGSTIHYPQASVLNPDNSLNETLYAEVGPPQFATSFAASYIFLNIGVSASITHVALFYGKDIWRQFRGARKQNLAEDIHMKLMAAYKEVPAWWYYIVFVGGIALNIGLAYANQSLLPWWGVLFAILMSTLLTLPLGVITAISGNGFGLNVVAEMLCGFVLPGKPIANMYFKTLGFNTMWQATEMLSDLKVGHYLKVAPRAIFTAQMLGTVLGAIMNYIVNKVITTSQAEILLSPDGNNIWNGATPQTINSAAITWGAVGPYRMYGPDSQYYIVLWGFVIGFFVPIPGYLLHWKWPKVGFNYINTPLIMVGLCMFPGSTSSWLFFGFLLSVWSQFYLKRYKREWFVKHNYLLSAALDGATSVMGFLLAFIVFGGGNGNVYNFPLWWGNDYEGFTDRCCAYCE</sequence>
<dbReference type="InterPro" id="IPR004813">
    <property type="entry name" value="OPT"/>
</dbReference>
<comment type="caution">
    <text evidence="10">The sequence shown here is derived from an EMBL/GenBank/DDBJ whole genome shotgun (WGS) entry which is preliminary data.</text>
</comment>
<dbReference type="GO" id="GO:0035673">
    <property type="term" value="F:oligopeptide transmembrane transporter activity"/>
    <property type="evidence" value="ECO:0007669"/>
    <property type="project" value="InterPro"/>
</dbReference>
<keyword evidence="4 9" id="KW-0812">Transmembrane</keyword>
<accession>A0A8H7PMU1</accession>
<feature type="transmembrane region" description="Helical" evidence="9">
    <location>
        <begin position="95"/>
        <end position="119"/>
    </location>
</feature>
<dbReference type="NCBIfam" id="TIGR00728">
    <property type="entry name" value="OPT_sfam"/>
    <property type="match status" value="1"/>
</dbReference>
<comment type="similarity">
    <text evidence="2">Belongs to the oligopeptide OPT transporter family.</text>
</comment>
<evidence type="ECO:0000256" key="3">
    <source>
        <dbReference type="ARBA" id="ARBA00022448"/>
    </source>
</evidence>
<comment type="subcellular location">
    <subcellularLocation>
        <location evidence="1">Membrane</location>
        <topology evidence="1">Multi-pass membrane protein</topology>
    </subcellularLocation>
</comment>
<dbReference type="EMBL" id="JAEPRA010000013">
    <property type="protein sequence ID" value="KAG2176635.1"/>
    <property type="molecule type" value="Genomic_DNA"/>
</dbReference>
<dbReference type="OrthoDB" id="9986677at2759"/>
<evidence type="ECO:0000256" key="2">
    <source>
        <dbReference type="ARBA" id="ARBA00008807"/>
    </source>
</evidence>
<dbReference type="NCBIfam" id="TIGR00727">
    <property type="entry name" value="ISP4_OPT"/>
    <property type="match status" value="1"/>
</dbReference>
<feature type="transmembrane region" description="Helical" evidence="9">
    <location>
        <begin position="410"/>
        <end position="431"/>
    </location>
</feature>
<keyword evidence="7 9" id="KW-1133">Transmembrane helix</keyword>
<feature type="transmembrane region" description="Helical" evidence="9">
    <location>
        <begin position="523"/>
        <end position="543"/>
    </location>
</feature>
<evidence type="ECO:0000256" key="6">
    <source>
        <dbReference type="ARBA" id="ARBA00022927"/>
    </source>
</evidence>
<feature type="transmembrane region" description="Helical" evidence="9">
    <location>
        <begin position="333"/>
        <end position="352"/>
    </location>
</feature>
<proteinExistence type="inferred from homology"/>
<dbReference type="InterPro" id="IPR004648">
    <property type="entry name" value="Oligpept_transpt"/>
</dbReference>
<evidence type="ECO:0000313" key="11">
    <source>
        <dbReference type="Proteomes" id="UP000612746"/>
    </source>
</evidence>
<dbReference type="Proteomes" id="UP000612746">
    <property type="component" value="Unassembled WGS sequence"/>
</dbReference>
<keyword evidence="11" id="KW-1185">Reference proteome</keyword>
<evidence type="ECO:0000256" key="8">
    <source>
        <dbReference type="ARBA" id="ARBA00023136"/>
    </source>
</evidence>
<feature type="transmembrane region" description="Helical" evidence="9">
    <location>
        <begin position="464"/>
        <end position="483"/>
    </location>
</feature>
<keyword evidence="3" id="KW-0813">Transport</keyword>
<organism evidence="10 11">
    <name type="scientific">Umbelopsis vinacea</name>
    <dbReference type="NCBI Taxonomy" id="44442"/>
    <lineage>
        <taxon>Eukaryota</taxon>
        <taxon>Fungi</taxon>
        <taxon>Fungi incertae sedis</taxon>
        <taxon>Mucoromycota</taxon>
        <taxon>Mucoromycotina</taxon>
        <taxon>Umbelopsidomycetes</taxon>
        <taxon>Umbelopsidales</taxon>
        <taxon>Umbelopsidaceae</taxon>
        <taxon>Umbelopsis</taxon>
    </lineage>
</organism>
<keyword evidence="8 9" id="KW-0472">Membrane</keyword>
<keyword evidence="6" id="KW-0653">Protein transport</keyword>
<feature type="transmembrane region" description="Helical" evidence="9">
    <location>
        <begin position="256"/>
        <end position="287"/>
    </location>
</feature>
<feature type="transmembrane region" description="Helical" evidence="9">
    <location>
        <begin position="489"/>
        <end position="511"/>
    </location>
</feature>
<evidence type="ECO:0000256" key="7">
    <source>
        <dbReference type="ARBA" id="ARBA00022989"/>
    </source>
</evidence>
<gene>
    <name evidence="10" type="ORF">INT44_007299</name>
</gene>
<evidence type="ECO:0000256" key="5">
    <source>
        <dbReference type="ARBA" id="ARBA00022856"/>
    </source>
</evidence>
<evidence type="ECO:0000256" key="1">
    <source>
        <dbReference type="ARBA" id="ARBA00004141"/>
    </source>
</evidence>
<dbReference type="AlphaFoldDB" id="A0A8H7PMU1"/>
<evidence type="ECO:0000256" key="4">
    <source>
        <dbReference type="ARBA" id="ARBA00022692"/>
    </source>
</evidence>
<protein>
    <submittedName>
        <fullName evidence="10">Uncharacterized protein</fullName>
    </submittedName>
</protein>
<feature type="transmembrane region" description="Helical" evidence="9">
    <location>
        <begin position="573"/>
        <end position="592"/>
    </location>
</feature>
<name>A0A8H7PMU1_9FUNG</name>
<keyword evidence="5" id="KW-0571">Peptide transport</keyword>
<feature type="transmembrane region" description="Helical" evidence="9">
    <location>
        <begin position="675"/>
        <end position="701"/>
    </location>
</feature>
<feature type="transmembrane region" description="Helical" evidence="9">
    <location>
        <begin position="196"/>
        <end position="217"/>
    </location>
</feature>
<dbReference type="PANTHER" id="PTHR22601">
    <property type="entry name" value="ISP4 LIKE PROTEIN"/>
    <property type="match status" value="1"/>
</dbReference>
<evidence type="ECO:0000313" key="10">
    <source>
        <dbReference type="EMBL" id="KAG2176635.1"/>
    </source>
</evidence>
<dbReference type="Pfam" id="PF03169">
    <property type="entry name" value="OPT"/>
    <property type="match status" value="1"/>
</dbReference>
<dbReference type="GO" id="GO:0016020">
    <property type="term" value="C:membrane"/>
    <property type="evidence" value="ECO:0007669"/>
    <property type="project" value="UniProtKB-SubCell"/>
</dbReference>
<dbReference type="GO" id="GO:0015031">
    <property type="term" value="P:protein transport"/>
    <property type="evidence" value="ECO:0007669"/>
    <property type="project" value="UniProtKB-KW"/>
</dbReference>
<feature type="transmembrane region" description="Helical" evidence="9">
    <location>
        <begin position="165"/>
        <end position="184"/>
    </location>
</feature>
<reference evidence="10" key="1">
    <citation type="submission" date="2020-12" db="EMBL/GenBank/DDBJ databases">
        <title>Metabolic potential, ecology and presence of endohyphal bacteria is reflected in genomic diversity of Mucoromycotina.</title>
        <authorList>
            <person name="Muszewska A."/>
            <person name="Okrasinska A."/>
            <person name="Steczkiewicz K."/>
            <person name="Drgas O."/>
            <person name="Orlowska M."/>
            <person name="Perlinska-Lenart U."/>
            <person name="Aleksandrzak-Piekarczyk T."/>
            <person name="Szatraj K."/>
            <person name="Zielenkiewicz U."/>
            <person name="Pilsyk S."/>
            <person name="Malc E."/>
            <person name="Mieczkowski P."/>
            <person name="Kruszewska J.S."/>
            <person name="Biernat P."/>
            <person name="Pawlowska J."/>
        </authorList>
    </citation>
    <scope>NUCLEOTIDE SEQUENCE</scope>
    <source>
        <strain evidence="10">WA0000051536</strain>
    </source>
</reference>